<feature type="domain" description="RNA polymerase III Rpc82 C -terminal" evidence="4">
    <location>
        <begin position="262"/>
        <end position="366"/>
    </location>
</feature>
<gene>
    <name evidence="6" type="ORF">ElyMa_003827100</name>
</gene>
<sequence length="385" mass="42677">MSPDTTAFPKQLSRAQWKASADEDDKRTLGVITSTNGPEWQCTNWSGQPQTEMHGDRKLLLLPSDPPDDPTGRGTEQCYGDIVASVGMCLLSNKAIHMPTIIHQTKMEPKLIKKALCSLIQQNIVTFHKNNSGQIEYSASSDAVLCRMRFPHYIHCAKTLFGDAAELLVEELLMQGRSLLGEAVNKTVHKLNESLAASGSSLPEISHSLIKEKASILVKARLIRRCEDVSKDKDGKVVSMNNTLDPEILFEPPRGYEFEPSTGSKRLATENSEVPLKKIKLETGDASSSLGNQNQSGPSYWCVNVHQFHHHFRDQAIIAAVVKIIDQKASEIMRTMLRLSETKTVPTEPTSAHLSFTEICAAMPKDKITTTNVMDQYLKCLSENC</sequence>
<dbReference type="Proteomes" id="UP000762676">
    <property type="component" value="Unassembled WGS sequence"/>
</dbReference>
<dbReference type="PANTHER" id="PTHR12949:SF0">
    <property type="entry name" value="DNA-DIRECTED RNA POLYMERASE III SUBUNIT RPC3"/>
    <property type="match status" value="1"/>
</dbReference>
<accession>A0AAV4FEY3</accession>
<evidence type="ECO:0000313" key="6">
    <source>
        <dbReference type="EMBL" id="GFR71963.1"/>
    </source>
</evidence>
<reference evidence="6 7" key="1">
    <citation type="journal article" date="2021" name="Elife">
        <title>Chloroplast acquisition without the gene transfer in kleptoplastic sea slugs, Plakobranchus ocellatus.</title>
        <authorList>
            <person name="Maeda T."/>
            <person name="Takahashi S."/>
            <person name="Yoshida T."/>
            <person name="Shimamura S."/>
            <person name="Takaki Y."/>
            <person name="Nagai Y."/>
            <person name="Toyoda A."/>
            <person name="Suzuki Y."/>
            <person name="Arimoto A."/>
            <person name="Ishii H."/>
            <person name="Satoh N."/>
            <person name="Nishiyama T."/>
            <person name="Hasebe M."/>
            <person name="Maruyama T."/>
            <person name="Minagawa J."/>
            <person name="Obokata J."/>
            <person name="Shigenobu S."/>
        </authorList>
    </citation>
    <scope>NUCLEOTIDE SEQUENCE [LARGE SCALE GENOMIC DNA]</scope>
</reference>
<keyword evidence="2" id="KW-0539">Nucleus</keyword>
<dbReference type="Pfam" id="PF08221">
    <property type="entry name" value="HTH_9"/>
    <property type="match status" value="1"/>
</dbReference>
<dbReference type="InterPro" id="IPR036388">
    <property type="entry name" value="WH-like_DNA-bd_sf"/>
</dbReference>
<evidence type="ECO:0000256" key="2">
    <source>
        <dbReference type="RuleBase" id="RU367076"/>
    </source>
</evidence>
<feature type="region of interest" description="Disordered" evidence="3">
    <location>
        <begin position="1"/>
        <end position="33"/>
    </location>
</feature>
<comment type="function">
    <text evidence="2">DNA-dependent RNA polymerase catalyzes the transcription of DNA into RNA using the four ribonucleoside triphosphates as substrates. Specific core component of RNA polymerase III which synthesizes small RNAs, such as 5S rRNA and tRNAs.</text>
</comment>
<keyword evidence="7" id="KW-1185">Reference proteome</keyword>
<dbReference type="AlphaFoldDB" id="A0AAV4FEY3"/>
<evidence type="ECO:0000256" key="1">
    <source>
        <dbReference type="ARBA" id="ARBA00007206"/>
    </source>
</evidence>
<name>A0AAV4FEY3_9GAST</name>
<feature type="domain" description="RNA polymerase III subunit RPC82-related helix-turn-helix" evidence="5">
    <location>
        <begin position="76"/>
        <end position="130"/>
    </location>
</feature>
<evidence type="ECO:0000256" key="3">
    <source>
        <dbReference type="SAM" id="MobiDB-lite"/>
    </source>
</evidence>
<dbReference type="Gene3D" id="1.10.10.10">
    <property type="entry name" value="Winged helix-like DNA-binding domain superfamily/Winged helix DNA-binding domain"/>
    <property type="match status" value="3"/>
</dbReference>
<evidence type="ECO:0000259" key="5">
    <source>
        <dbReference type="Pfam" id="PF08221"/>
    </source>
</evidence>
<dbReference type="GO" id="GO:0005666">
    <property type="term" value="C:RNA polymerase III complex"/>
    <property type="evidence" value="ECO:0007669"/>
    <property type="project" value="UniProtKB-UniRule"/>
</dbReference>
<dbReference type="InterPro" id="IPR039748">
    <property type="entry name" value="RPC3"/>
</dbReference>
<keyword evidence="2 6" id="KW-0240">DNA-directed RNA polymerase</keyword>
<evidence type="ECO:0000259" key="4">
    <source>
        <dbReference type="Pfam" id="PF05645"/>
    </source>
</evidence>
<dbReference type="GO" id="GO:0006351">
    <property type="term" value="P:DNA-templated transcription"/>
    <property type="evidence" value="ECO:0007669"/>
    <property type="project" value="InterPro"/>
</dbReference>
<comment type="subcellular location">
    <subcellularLocation>
        <location evidence="2">Nucleus</location>
    </subcellularLocation>
</comment>
<proteinExistence type="inferred from homology"/>
<comment type="subunit">
    <text evidence="2">Component of the RNA polymerase III (Pol III) complex consisting of 17 subunits.</text>
</comment>
<protein>
    <recommendedName>
        <fullName evidence="2">DNA-directed RNA polymerase III subunit RPC3</fullName>
        <shortName evidence="2">RNA polymerase III subunit C3</shortName>
    </recommendedName>
</protein>
<keyword evidence="2" id="KW-0804">Transcription</keyword>
<comment type="caution">
    <text evidence="6">The sequence shown here is derived from an EMBL/GenBank/DDBJ whole genome shotgun (WGS) entry which is preliminary data.</text>
</comment>
<comment type="similarity">
    <text evidence="1 2">Belongs to the eukaryotic RPC3/POLR3C RNA polymerase subunit family.</text>
</comment>
<dbReference type="PANTHER" id="PTHR12949">
    <property type="entry name" value="RNA POLYMERASE III DNA DIRECTED -RELATED"/>
    <property type="match status" value="1"/>
</dbReference>
<dbReference type="GO" id="GO:0003697">
    <property type="term" value="F:single-stranded DNA binding"/>
    <property type="evidence" value="ECO:0007669"/>
    <property type="project" value="UniProtKB-UniRule"/>
</dbReference>
<feature type="non-terminal residue" evidence="6">
    <location>
        <position position="385"/>
    </location>
</feature>
<dbReference type="Pfam" id="PF05645">
    <property type="entry name" value="RNA_pol_Rpc82"/>
    <property type="match status" value="1"/>
</dbReference>
<dbReference type="InterPro" id="IPR013197">
    <property type="entry name" value="RNA_pol_III_RPC82-rel_HTH"/>
</dbReference>
<dbReference type="InterPro" id="IPR008806">
    <property type="entry name" value="RNA_pol_III_Rpc82_C"/>
</dbReference>
<dbReference type="EMBL" id="BMAT01007816">
    <property type="protein sequence ID" value="GFR71963.1"/>
    <property type="molecule type" value="Genomic_DNA"/>
</dbReference>
<evidence type="ECO:0000313" key="7">
    <source>
        <dbReference type="Proteomes" id="UP000762676"/>
    </source>
</evidence>
<organism evidence="6 7">
    <name type="scientific">Elysia marginata</name>
    <dbReference type="NCBI Taxonomy" id="1093978"/>
    <lineage>
        <taxon>Eukaryota</taxon>
        <taxon>Metazoa</taxon>
        <taxon>Spiralia</taxon>
        <taxon>Lophotrochozoa</taxon>
        <taxon>Mollusca</taxon>
        <taxon>Gastropoda</taxon>
        <taxon>Heterobranchia</taxon>
        <taxon>Euthyneura</taxon>
        <taxon>Panpulmonata</taxon>
        <taxon>Sacoglossa</taxon>
        <taxon>Placobranchoidea</taxon>
        <taxon>Plakobranchidae</taxon>
        <taxon>Elysia</taxon>
    </lineage>
</organism>